<reference evidence="10 11" key="1">
    <citation type="submission" date="2021-04" db="EMBL/GenBank/DDBJ databases">
        <authorList>
            <person name="Bliznina A."/>
        </authorList>
    </citation>
    <scope>NUCLEOTIDE SEQUENCE [LARGE SCALE GENOMIC DNA]</scope>
</reference>
<feature type="transmembrane region" description="Helical" evidence="9">
    <location>
        <begin position="242"/>
        <end position="260"/>
    </location>
</feature>
<evidence type="ECO:0000256" key="4">
    <source>
        <dbReference type="ARBA" id="ARBA00022989"/>
    </source>
</evidence>
<feature type="transmembrane region" description="Helical" evidence="9">
    <location>
        <begin position="380"/>
        <end position="401"/>
    </location>
</feature>
<feature type="transmembrane region" description="Helical" evidence="9">
    <location>
        <begin position="81"/>
        <end position="99"/>
    </location>
</feature>
<evidence type="ECO:0000256" key="3">
    <source>
        <dbReference type="ARBA" id="ARBA00022692"/>
    </source>
</evidence>
<dbReference type="InterPro" id="IPR010291">
    <property type="entry name" value="Ion_channel_UNC-93"/>
</dbReference>
<dbReference type="InterPro" id="IPR036259">
    <property type="entry name" value="MFS_trans_sf"/>
</dbReference>
<feature type="transmembrane region" description="Helical" evidence="9">
    <location>
        <begin position="163"/>
        <end position="182"/>
    </location>
</feature>
<evidence type="ECO:0000313" key="10">
    <source>
        <dbReference type="EMBL" id="CAG5094480.1"/>
    </source>
</evidence>
<feature type="transmembrane region" description="Helical" evidence="9">
    <location>
        <begin position="309"/>
        <end position="329"/>
    </location>
</feature>
<evidence type="ECO:0000256" key="7">
    <source>
        <dbReference type="ARBA" id="ARBA00040302"/>
    </source>
</evidence>
<proteinExistence type="inferred from homology"/>
<evidence type="ECO:0000256" key="2">
    <source>
        <dbReference type="ARBA" id="ARBA00009172"/>
    </source>
</evidence>
<feature type="transmembrane region" description="Helical" evidence="9">
    <location>
        <begin position="134"/>
        <end position="151"/>
    </location>
</feature>
<accession>A0ABN7SDF9</accession>
<dbReference type="PANTHER" id="PTHR23294:SF0">
    <property type="entry name" value="UNC93-LIKE PROTEIN MFSD11"/>
    <property type="match status" value="1"/>
</dbReference>
<sequence length="449" mass="48970">MARDDDEVSLISDISTLLVSDTFLSEDARKTKKHIRHIFKLGLACTLVIFFPISGCIQETILKSYEEKYNIHISAFLAQSIQSISGAFACLYVPAFLALAKPKPSFVIAGCIHLLYTASFALPNAIAIYCISGFLGFAGSLLWTTHGITVIHNSTKKTLSRNYSLFFIIFQISFLVSNGYIYVSYGSIDEHVNVTMLIMIALGLLGVIIFPFISTPRPAAGEIAKPKEMILGSVDILKSVDYWMLMPLTIYLGFEVALHLGVFPTAVSSLNRLGGNPHQLVGLMGLLTSIGKIVAGVSSIFLNDPSKNAFSGMLAHVIAMFLTFLYIPTEAITKDTWQIAYLEPSIPPLAIAAFLYGFGDVAMFTTGFTLLGLLFRGQTFASAVAIFNFITLGSSGVLFAVSGNLPISAILGVCVLILLFGMPFLFKIDRRLKEDTQTNTDQLLNDEED</sequence>
<feature type="transmembrane region" description="Helical" evidence="9">
    <location>
        <begin position="106"/>
        <end position="128"/>
    </location>
</feature>
<dbReference type="Gene3D" id="1.20.1250.20">
    <property type="entry name" value="MFS general substrate transporter like domains"/>
    <property type="match status" value="1"/>
</dbReference>
<keyword evidence="6" id="KW-0325">Glycoprotein</keyword>
<dbReference type="EMBL" id="OU015569">
    <property type="protein sequence ID" value="CAG5094480.1"/>
    <property type="molecule type" value="Genomic_DNA"/>
</dbReference>
<dbReference type="Pfam" id="PF05978">
    <property type="entry name" value="UNC-93"/>
    <property type="match status" value="1"/>
</dbReference>
<evidence type="ECO:0000256" key="9">
    <source>
        <dbReference type="SAM" id="Phobius"/>
    </source>
</evidence>
<evidence type="ECO:0000256" key="6">
    <source>
        <dbReference type="ARBA" id="ARBA00023180"/>
    </source>
</evidence>
<evidence type="ECO:0000256" key="5">
    <source>
        <dbReference type="ARBA" id="ARBA00023136"/>
    </source>
</evidence>
<name>A0ABN7SDF9_OIKDI</name>
<gene>
    <name evidence="10" type="ORF">OKIOD_LOCUS5153</name>
</gene>
<evidence type="ECO:0000313" key="11">
    <source>
        <dbReference type="Proteomes" id="UP001158576"/>
    </source>
</evidence>
<dbReference type="InterPro" id="IPR051617">
    <property type="entry name" value="UNC-93-like_regulator"/>
</dbReference>
<evidence type="ECO:0000256" key="8">
    <source>
        <dbReference type="ARBA" id="ARBA00041910"/>
    </source>
</evidence>
<keyword evidence="4 9" id="KW-1133">Transmembrane helix</keyword>
<keyword evidence="5 9" id="KW-0472">Membrane</keyword>
<feature type="transmembrane region" description="Helical" evidence="9">
    <location>
        <begin position="280"/>
        <end position="302"/>
    </location>
</feature>
<evidence type="ECO:0000256" key="1">
    <source>
        <dbReference type="ARBA" id="ARBA00004141"/>
    </source>
</evidence>
<comment type="subcellular location">
    <subcellularLocation>
        <location evidence="1">Membrane</location>
        <topology evidence="1">Multi-pass membrane protein</topology>
    </subcellularLocation>
</comment>
<feature type="transmembrane region" description="Helical" evidence="9">
    <location>
        <begin position="38"/>
        <end position="61"/>
    </location>
</feature>
<organism evidence="10 11">
    <name type="scientific">Oikopleura dioica</name>
    <name type="common">Tunicate</name>
    <dbReference type="NCBI Taxonomy" id="34765"/>
    <lineage>
        <taxon>Eukaryota</taxon>
        <taxon>Metazoa</taxon>
        <taxon>Chordata</taxon>
        <taxon>Tunicata</taxon>
        <taxon>Appendicularia</taxon>
        <taxon>Copelata</taxon>
        <taxon>Oikopleuridae</taxon>
        <taxon>Oikopleura</taxon>
    </lineage>
</organism>
<comment type="similarity">
    <text evidence="2">Belongs to the unc-93 family.</text>
</comment>
<keyword evidence="11" id="KW-1185">Reference proteome</keyword>
<dbReference type="Proteomes" id="UP001158576">
    <property type="component" value="Chromosome XSR"/>
</dbReference>
<feature type="transmembrane region" description="Helical" evidence="9">
    <location>
        <begin position="407"/>
        <end position="426"/>
    </location>
</feature>
<feature type="transmembrane region" description="Helical" evidence="9">
    <location>
        <begin position="194"/>
        <end position="213"/>
    </location>
</feature>
<protein>
    <recommendedName>
        <fullName evidence="7">UNC93-like protein MFSD11</fullName>
    </recommendedName>
    <alternativeName>
        <fullName evidence="8">Major facilitator superfamily domain-containing protein 11</fullName>
    </alternativeName>
</protein>
<feature type="transmembrane region" description="Helical" evidence="9">
    <location>
        <begin position="349"/>
        <end position="373"/>
    </location>
</feature>
<keyword evidence="3 9" id="KW-0812">Transmembrane</keyword>
<dbReference type="PANTHER" id="PTHR23294">
    <property type="entry name" value="ET TRANSLATION PRODUCT-RELATED"/>
    <property type="match status" value="1"/>
</dbReference>
<dbReference type="SUPFAM" id="SSF103473">
    <property type="entry name" value="MFS general substrate transporter"/>
    <property type="match status" value="1"/>
</dbReference>